<protein>
    <submittedName>
        <fullName evidence="1">Uncharacterized protein</fullName>
    </submittedName>
</protein>
<evidence type="ECO:0000313" key="2">
    <source>
        <dbReference type="Proteomes" id="UP000238312"/>
    </source>
</evidence>
<dbReference type="AlphaFoldDB" id="A0A2T0M550"/>
<organism evidence="1 2">
    <name type="scientific">Nonomuraea fuscirosea</name>
    <dbReference type="NCBI Taxonomy" id="1291556"/>
    <lineage>
        <taxon>Bacteria</taxon>
        <taxon>Bacillati</taxon>
        <taxon>Actinomycetota</taxon>
        <taxon>Actinomycetes</taxon>
        <taxon>Streptosporangiales</taxon>
        <taxon>Streptosporangiaceae</taxon>
        <taxon>Nonomuraea</taxon>
    </lineage>
</organism>
<name>A0A2T0M550_9ACTN</name>
<reference evidence="1 2" key="1">
    <citation type="submission" date="2018-03" db="EMBL/GenBank/DDBJ databases">
        <title>Genomic Encyclopedia of Type Strains, Phase III (KMG-III): the genomes of soil and plant-associated and newly described type strains.</title>
        <authorList>
            <person name="Whitman W."/>
        </authorList>
    </citation>
    <scope>NUCLEOTIDE SEQUENCE [LARGE SCALE GENOMIC DNA]</scope>
    <source>
        <strain evidence="1 2">CGMCC 4.7104</strain>
    </source>
</reference>
<comment type="caution">
    <text evidence="1">The sequence shown here is derived from an EMBL/GenBank/DDBJ whole genome shotgun (WGS) entry which is preliminary data.</text>
</comment>
<sequence>MSARQLERWRADGLLQPNEVRSLGRGRGRTSAPSPGAHEMVVWLGRHAGPGKRPGDLALMAFGEGLPVPEAVVRKAFAEAGKLLSPENVLPGGSAEDVADAYAAKHDRSDPVPARIRRIDAALTALLEAAGVSVDEVTQAVLAQFDRQAPLVQAERVTRRDWVYASTIAAIDGAESLDVGYMGTLARSLAPLGVPAPVAEDLELCWPGSEQEAAQLLTPENGLAFLPAGSLNEIFLQLAEATSLPDLLQAWQIAAHLPVWAVDLCDRVEAALAARNSVETLNEWIQTMFGPTRGLLVTAARNAGQSPRKTAIDALILLFQREALRRVLAAVPDAEVQNLEQPWVFPTFMTDFMMTST</sequence>
<accession>A0A2T0M550</accession>
<keyword evidence="2" id="KW-1185">Reference proteome</keyword>
<dbReference type="Proteomes" id="UP000238312">
    <property type="component" value="Unassembled WGS sequence"/>
</dbReference>
<gene>
    <name evidence="1" type="ORF">B0I32_13115</name>
</gene>
<evidence type="ECO:0000313" key="1">
    <source>
        <dbReference type="EMBL" id="PRX52618.1"/>
    </source>
</evidence>
<dbReference type="EMBL" id="PVNG01000031">
    <property type="protein sequence ID" value="PRX52618.1"/>
    <property type="molecule type" value="Genomic_DNA"/>
</dbReference>
<proteinExistence type="predicted"/>